<keyword evidence="4" id="KW-1185">Reference proteome</keyword>
<proteinExistence type="inferred from homology"/>
<reference evidence="3" key="1">
    <citation type="submission" date="2023-02" db="EMBL/GenBank/DDBJ databases">
        <title>Nocardiopsis ansamitocini NBRC 112285.</title>
        <authorList>
            <person name="Ichikawa N."/>
            <person name="Sato H."/>
            <person name="Tonouchi N."/>
        </authorList>
    </citation>
    <scope>NUCLEOTIDE SEQUENCE</scope>
    <source>
        <strain evidence="3">NBRC 112285</strain>
    </source>
</reference>
<dbReference type="InterPro" id="IPR006016">
    <property type="entry name" value="UspA"/>
</dbReference>
<dbReference type="InterPro" id="IPR014729">
    <property type="entry name" value="Rossmann-like_a/b/a_fold"/>
</dbReference>
<gene>
    <name evidence="3" type="ORF">Nans01_38870</name>
</gene>
<dbReference type="Pfam" id="PF00582">
    <property type="entry name" value="Usp"/>
    <property type="match status" value="1"/>
</dbReference>
<feature type="domain" description="UspA" evidence="2">
    <location>
        <begin position="9"/>
        <end position="144"/>
    </location>
</feature>
<comment type="similarity">
    <text evidence="1">Belongs to the universal stress protein A family.</text>
</comment>
<dbReference type="Gene3D" id="3.40.50.620">
    <property type="entry name" value="HUPs"/>
    <property type="match status" value="1"/>
</dbReference>
<comment type="caution">
    <text evidence="3">The sequence shown here is derived from an EMBL/GenBank/DDBJ whole genome shotgun (WGS) entry which is preliminary data.</text>
</comment>
<dbReference type="SUPFAM" id="SSF52402">
    <property type="entry name" value="Adenine nucleotide alpha hydrolases-like"/>
    <property type="match status" value="1"/>
</dbReference>
<dbReference type="PRINTS" id="PR01438">
    <property type="entry name" value="UNVRSLSTRESS"/>
</dbReference>
<dbReference type="AlphaFoldDB" id="A0A9W6P9N0"/>
<dbReference type="RefSeq" id="WP_285761083.1">
    <property type="nucleotide sequence ID" value="NZ_BSQG01000007.1"/>
</dbReference>
<accession>A0A9W6P9N0</accession>
<evidence type="ECO:0000313" key="4">
    <source>
        <dbReference type="Proteomes" id="UP001165092"/>
    </source>
</evidence>
<evidence type="ECO:0000259" key="2">
    <source>
        <dbReference type="Pfam" id="PF00582"/>
    </source>
</evidence>
<dbReference type="InterPro" id="IPR006015">
    <property type="entry name" value="Universal_stress_UspA"/>
</dbReference>
<dbReference type="Proteomes" id="UP001165092">
    <property type="component" value="Unassembled WGS sequence"/>
</dbReference>
<name>A0A9W6P9N0_9ACTN</name>
<protein>
    <recommendedName>
        <fullName evidence="2">UspA domain-containing protein</fullName>
    </recommendedName>
</protein>
<dbReference type="EMBL" id="BSQG01000007">
    <property type="protein sequence ID" value="GLU49536.1"/>
    <property type="molecule type" value="Genomic_DNA"/>
</dbReference>
<evidence type="ECO:0000313" key="3">
    <source>
        <dbReference type="EMBL" id="GLU49536.1"/>
    </source>
</evidence>
<organism evidence="3 4">
    <name type="scientific">Nocardiopsis ansamitocini</name>
    <dbReference type="NCBI Taxonomy" id="1670832"/>
    <lineage>
        <taxon>Bacteria</taxon>
        <taxon>Bacillati</taxon>
        <taxon>Actinomycetota</taxon>
        <taxon>Actinomycetes</taxon>
        <taxon>Streptosporangiales</taxon>
        <taxon>Nocardiopsidaceae</taxon>
        <taxon>Nocardiopsis</taxon>
    </lineage>
</organism>
<evidence type="ECO:0000256" key="1">
    <source>
        <dbReference type="ARBA" id="ARBA00008791"/>
    </source>
</evidence>
<dbReference type="CDD" id="cd00293">
    <property type="entry name" value="USP-like"/>
    <property type="match status" value="1"/>
</dbReference>
<sequence length="166" mass="17261">MNETSAAEAIVVGYDGSRPATVALDWAAREARLRDCELWIVRALDDGRLPRAQYAGADGDTTAQHAVAIHELHRAAEEAKGSGTRVLQVLVYDALAARALNKAATSAALLVLGAPEHSSPTSPALGPTTSACVRTASCPVVVIPLPMQQESASSRPGLVGNAAEKR</sequence>